<accession>A0A9K3PPM9</accession>
<protein>
    <submittedName>
        <fullName evidence="1">Uncharacterized protein</fullName>
    </submittedName>
</protein>
<comment type="caution">
    <text evidence="1">The sequence shown here is derived from an EMBL/GenBank/DDBJ whole genome shotgun (WGS) entry which is preliminary data.</text>
</comment>
<organism evidence="1 2">
    <name type="scientific">Nitzschia inconspicua</name>
    <dbReference type="NCBI Taxonomy" id="303405"/>
    <lineage>
        <taxon>Eukaryota</taxon>
        <taxon>Sar</taxon>
        <taxon>Stramenopiles</taxon>
        <taxon>Ochrophyta</taxon>
        <taxon>Bacillariophyta</taxon>
        <taxon>Bacillariophyceae</taxon>
        <taxon>Bacillariophycidae</taxon>
        <taxon>Bacillariales</taxon>
        <taxon>Bacillariaceae</taxon>
        <taxon>Nitzschia</taxon>
    </lineage>
</organism>
<evidence type="ECO:0000313" key="2">
    <source>
        <dbReference type="Proteomes" id="UP000693970"/>
    </source>
</evidence>
<dbReference type="EMBL" id="JAGRRH010000015">
    <property type="protein sequence ID" value="KAG7355420.1"/>
    <property type="molecule type" value="Genomic_DNA"/>
</dbReference>
<reference evidence="1" key="2">
    <citation type="submission" date="2021-04" db="EMBL/GenBank/DDBJ databases">
        <authorList>
            <person name="Podell S."/>
        </authorList>
    </citation>
    <scope>NUCLEOTIDE SEQUENCE</scope>
    <source>
        <strain evidence="1">Hildebrandi</strain>
    </source>
</reference>
<reference evidence="1" key="1">
    <citation type="journal article" date="2021" name="Sci. Rep.">
        <title>Diploid genomic architecture of Nitzschia inconspicua, an elite biomass production diatom.</title>
        <authorList>
            <person name="Oliver A."/>
            <person name="Podell S."/>
            <person name="Pinowska A."/>
            <person name="Traller J.C."/>
            <person name="Smith S.R."/>
            <person name="McClure R."/>
            <person name="Beliaev A."/>
            <person name="Bohutskyi P."/>
            <person name="Hill E.A."/>
            <person name="Rabines A."/>
            <person name="Zheng H."/>
            <person name="Allen L.Z."/>
            <person name="Kuo A."/>
            <person name="Grigoriev I.V."/>
            <person name="Allen A.E."/>
            <person name="Hazlebeck D."/>
            <person name="Allen E.E."/>
        </authorList>
    </citation>
    <scope>NUCLEOTIDE SEQUENCE</scope>
    <source>
        <strain evidence="1">Hildebrandi</strain>
    </source>
</reference>
<keyword evidence="2" id="KW-1185">Reference proteome</keyword>
<sequence>MCISNMEEHAARDNNHRVAETTTAWDAVGDTSRNSVEPGQVGVGKARKHGHIKEKEEEGMNKVSDQHCKLGGTVREEEYSKTIADSMKWPQRTDDDADMTFWDEFIHSITFEQSEAVMDGMENYLREKSIVLDIRPVDLQRIASPFEEKDCHCAFCCLNMRGSGSHGAFHPDFDVLGELRKDLFM</sequence>
<dbReference type="Proteomes" id="UP000693970">
    <property type="component" value="Unassembled WGS sequence"/>
</dbReference>
<gene>
    <name evidence="1" type="ORF">IV203_000106</name>
</gene>
<evidence type="ECO:0000313" key="1">
    <source>
        <dbReference type="EMBL" id="KAG7355420.1"/>
    </source>
</evidence>
<proteinExistence type="predicted"/>
<name>A0A9K3PPM9_9STRA</name>
<dbReference type="AlphaFoldDB" id="A0A9K3PPM9"/>